<comment type="caution">
    <text evidence="3">The sequence shown here is derived from an EMBL/GenBank/DDBJ whole genome shotgun (WGS) entry which is preliminary data.</text>
</comment>
<feature type="domain" description="Type IV pilin Tt1218-like" evidence="2">
    <location>
        <begin position="31"/>
        <end position="85"/>
    </location>
</feature>
<dbReference type="Proteomes" id="UP000324282">
    <property type="component" value="Unassembled WGS sequence"/>
</dbReference>
<dbReference type="InterPro" id="IPR054402">
    <property type="entry name" value="Tt1218-like_dom"/>
</dbReference>
<sequence>MNSKKRNSGFSLIEVLIALVIISVGLIGLAALQARGLQYNQGAYLRSQANVLAYDMIDRMRINRASAQAGTYNLSLAASAPSASTLAAQDLAHWLGLLAGSLPAGDGEVSCDVTLCSVRVTWQEADGATYEFNYQTRI</sequence>
<proteinExistence type="predicted"/>
<dbReference type="NCBIfam" id="TIGR02523">
    <property type="entry name" value="type_IV_pilV"/>
    <property type="match status" value="1"/>
</dbReference>
<dbReference type="NCBIfam" id="TIGR02532">
    <property type="entry name" value="IV_pilin_GFxxxE"/>
    <property type="match status" value="1"/>
</dbReference>
<keyword evidence="1" id="KW-0812">Transmembrane</keyword>
<dbReference type="InterPro" id="IPR013362">
    <property type="entry name" value="Pilus_4_PilV"/>
</dbReference>
<dbReference type="InterPro" id="IPR012902">
    <property type="entry name" value="N_methyl_site"/>
</dbReference>
<dbReference type="RefSeq" id="WP_222863903.1">
    <property type="nucleotide sequence ID" value="NZ_VNHQ01000014.1"/>
</dbReference>
<keyword evidence="1" id="KW-1133">Transmembrane helix</keyword>
<evidence type="ECO:0000313" key="4">
    <source>
        <dbReference type="Proteomes" id="UP000324282"/>
    </source>
</evidence>
<dbReference type="Pfam" id="PF22150">
    <property type="entry name" value="Tt1218-like"/>
    <property type="match status" value="1"/>
</dbReference>
<evidence type="ECO:0000313" key="3">
    <source>
        <dbReference type="EMBL" id="TYP62472.1"/>
    </source>
</evidence>
<dbReference type="AlphaFoldDB" id="A0A5S5B7V0"/>
<name>A0A5S5B7V0_STUST</name>
<organism evidence="3 4">
    <name type="scientific">Stutzerimonas stutzeri</name>
    <name type="common">Pseudomonas stutzeri</name>
    <dbReference type="NCBI Taxonomy" id="316"/>
    <lineage>
        <taxon>Bacteria</taxon>
        <taxon>Pseudomonadati</taxon>
        <taxon>Pseudomonadota</taxon>
        <taxon>Gammaproteobacteria</taxon>
        <taxon>Pseudomonadales</taxon>
        <taxon>Pseudomonadaceae</taxon>
        <taxon>Stutzerimonas</taxon>
    </lineage>
</organism>
<keyword evidence="1" id="KW-0472">Membrane</keyword>
<dbReference type="EMBL" id="VNHQ01000014">
    <property type="protein sequence ID" value="TYP62472.1"/>
    <property type="molecule type" value="Genomic_DNA"/>
</dbReference>
<reference evidence="3 4" key="1">
    <citation type="submission" date="2019-07" db="EMBL/GenBank/DDBJ databases">
        <title>Deep subsurface shale carbon reservoir microbial communities from Ohio and West Virginia, USA.</title>
        <authorList>
            <person name="Wrighton K."/>
        </authorList>
    </citation>
    <scope>NUCLEOTIDE SEQUENCE [LARGE SCALE GENOMIC DNA]</scope>
    <source>
        <strain evidence="3 4">NP_8Ht</strain>
    </source>
</reference>
<feature type="transmembrane region" description="Helical" evidence="1">
    <location>
        <begin position="12"/>
        <end position="32"/>
    </location>
</feature>
<protein>
    <submittedName>
        <fullName evidence="3">Type IV pilus assembly protein PilV</fullName>
    </submittedName>
</protein>
<accession>A0A5S5B7V0</accession>
<gene>
    <name evidence="3" type="ORF">A9A72_1241230</name>
</gene>
<evidence type="ECO:0000256" key="1">
    <source>
        <dbReference type="SAM" id="Phobius"/>
    </source>
</evidence>
<dbReference type="Pfam" id="PF07963">
    <property type="entry name" value="N_methyl"/>
    <property type="match status" value="1"/>
</dbReference>
<evidence type="ECO:0000259" key="2">
    <source>
        <dbReference type="Pfam" id="PF22150"/>
    </source>
</evidence>